<protein>
    <submittedName>
        <fullName evidence="2">Uncharacterized protein</fullName>
    </submittedName>
</protein>
<evidence type="ECO:0000313" key="3">
    <source>
        <dbReference type="Proteomes" id="UP000176578"/>
    </source>
</evidence>
<dbReference type="Proteomes" id="UP000176578">
    <property type="component" value="Unassembled WGS sequence"/>
</dbReference>
<sequence length="247" mass="27039">MINLMIRFLPFILVPVLIIAGLGFWRFTVSKQNTDSLPEASSTVQDAGPVEVPKILPQATVEDRVKSLEDTMAKIVPQVNSLKPSGTLTSSTGALDSRITSLESAVTDLKTRIAALEKTAPAPATSSQSIIYIPIGSTSGPWTNSNWELLNEYEISLNPDNYPGYSNMNLEVNYRMVDPTGTGSIRLYNVTDASVVSSQLDTSATSFKLYTTNTFKLASGQKTYKLQIKSTNDRQIYIQSARIKVSF</sequence>
<comment type="caution">
    <text evidence="2">The sequence shown here is derived from an EMBL/GenBank/DDBJ whole genome shotgun (WGS) entry which is preliminary data.</text>
</comment>
<dbReference type="AlphaFoldDB" id="A0A1F5NI72"/>
<proteinExistence type="predicted"/>
<dbReference type="EMBL" id="MFDZ01000058">
    <property type="protein sequence ID" value="OGE77273.1"/>
    <property type="molecule type" value="Genomic_DNA"/>
</dbReference>
<keyword evidence="1" id="KW-0472">Membrane</keyword>
<organism evidence="2 3">
    <name type="scientific">Candidatus Daviesbacteria bacterium RIFCSPLOWO2_02_FULL_41_8</name>
    <dbReference type="NCBI Taxonomy" id="1797798"/>
    <lineage>
        <taxon>Bacteria</taxon>
        <taxon>Candidatus Daviesiibacteriota</taxon>
    </lineage>
</organism>
<evidence type="ECO:0000313" key="2">
    <source>
        <dbReference type="EMBL" id="OGE77273.1"/>
    </source>
</evidence>
<name>A0A1F5NI72_9BACT</name>
<keyword evidence="1" id="KW-1133">Transmembrane helix</keyword>
<dbReference type="Gene3D" id="1.20.5.340">
    <property type="match status" value="1"/>
</dbReference>
<gene>
    <name evidence="2" type="ORF">A3J19_00785</name>
</gene>
<evidence type="ECO:0000256" key="1">
    <source>
        <dbReference type="SAM" id="Phobius"/>
    </source>
</evidence>
<feature type="transmembrane region" description="Helical" evidence="1">
    <location>
        <begin position="6"/>
        <end position="25"/>
    </location>
</feature>
<accession>A0A1F5NI72</accession>
<reference evidence="2 3" key="1">
    <citation type="journal article" date="2016" name="Nat. Commun.">
        <title>Thousands of microbial genomes shed light on interconnected biogeochemical processes in an aquifer system.</title>
        <authorList>
            <person name="Anantharaman K."/>
            <person name="Brown C.T."/>
            <person name="Hug L.A."/>
            <person name="Sharon I."/>
            <person name="Castelle C.J."/>
            <person name="Probst A.J."/>
            <person name="Thomas B.C."/>
            <person name="Singh A."/>
            <person name="Wilkins M.J."/>
            <person name="Karaoz U."/>
            <person name="Brodie E.L."/>
            <person name="Williams K.H."/>
            <person name="Hubbard S.S."/>
            <person name="Banfield J.F."/>
        </authorList>
    </citation>
    <scope>NUCLEOTIDE SEQUENCE [LARGE SCALE GENOMIC DNA]</scope>
</reference>
<keyword evidence="1" id="KW-0812">Transmembrane</keyword>